<dbReference type="PANTHER" id="PTHR13847">
    <property type="entry name" value="SARCOSINE DEHYDROGENASE-RELATED"/>
    <property type="match status" value="1"/>
</dbReference>
<dbReference type="Gene3D" id="3.30.9.10">
    <property type="entry name" value="D-Amino Acid Oxidase, subunit A, domain 2"/>
    <property type="match status" value="1"/>
</dbReference>
<sequence>MTDRQRRVTTADVVVIGGGIVGASSAFWLARAGLRPVLVERLETLAGATTAASAHSVRAQFVEPENIAMMRESIETYERFPEVLRMTAEEADIGFVRGGYLFASTAPGSVEIIRDRVAHQRANGLVDVEALDGNEVRYRFPWMDGAVVAASYRAGDGWLDGTRATEVLVRASGATVLLGTEVEGIVCDGGRVIGVRTDRGAIATHLVVLAAGPFTGILAGEPLPLQLVRRHRLIVAPRSEIPAGAPMTVDADTGAHWRPHRGGALVAWARPDVPGPPLAPVPPDPGFPAMVLQDRDGVGRLTPFWRELGPTLRASDLDLAAGQYTITPDHKPLIGPAQVTAGLWLHTGYSGHGIMGAPAGGRLLADLITGAVGPAENPFRPDRLTADGADGGDNERMVL</sequence>
<dbReference type="Gene3D" id="3.50.50.60">
    <property type="entry name" value="FAD/NAD(P)-binding domain"/>
    <property type="match status" value="1"/>
</dbReference>
<keyword evidence="1" id="KW-0560">Oxidoreductase</keyword>
<organism evidence="5">
    <name type="scientific">uncultured Thermomicrobiales bacterium</name>
    <dbReference type="NCBI Taxonomy" id="1645740"/>
    <lineage>
        <taxon>Bacteria</taxon>
        <taxon>Pseudomonadati</taxon>
        <taxon>Thermomicrobiota</taxon>
        <taxon>Thermomicrobia</taxon>
        <taxon>Thermomicrobiales</taxon>
        <taxon>environmental samples</taxon>
    </lineage>
</organism>
<dbReference type="SUPFAM" id="SSF51905">
    <property type="entry name" value="FAD/NAD(P)-binding domain"/>
    <property type="match status" value="1"/>
</dbReference>
<keyword evidence="3" id="KW-0812">Transmembrane</keyword>
<dbReference type="PANTHER" id="PTHR13847:SF287">
    <property type="entry name" value="FAD-DEPENDENT OXIDOREDUCTASE DOMAIN-CONTAINING PROTEIN 1"/>
    <property type="match status" value="1"/>
</dbReference>
<feature type="transmembrane region" description="Helical" evidence="3">
    <location>
        <begin position="12"/>
        <end position="30"/>
    </location>
</feature>
<gene>
    <name evidence="5" type="ORF">AVDCRST_MAG70-92</name>
</gene>
<dbReference type="GO" id="GO:0005737">
    <property type="term" value="C:cytoplasm"/>
    <property type="evidence" value="ECO:0007669"/>
    <property type="project" value="TreeGrafter"/>
</dbReference>
<keyword evidence="3" id="KW-1133">Transmembrane helix</keyword>
<dbReference type="GO" id="GO:0016491">
    <property type="term" value="F:oxidoreductase activity"/>
    <property type="evidence" value="ECO:0007669"/>
    <property type="project" value="UniProtKB-KW"/>
</dbReference>
<protein>
    <recommendedName>
        <fullName evidence="4">FAD dependent oxidoreductase domain-containing protein</fullName>
    </recommendedName>
</protein>
<reference evidence="5" key="1">
    <citation type="submission" date="2020-02" db="EMBL/GenBank/DDBJ databases">
        <authorList>
            <person name="Meier V. D."/>
        </authorList>
    </citation>
    <scope>NUCLEOTIDE SEQUENCE</scope>
    <source>
        <strain evidence="5">AVDCRST_MAG70</strain>
    </source>
</reference>
<accession>A0A6J4U734</accession>
<name>A0A6J4U734_9BACT</name>
<evidence type="ECO:0000259" key="4">
    <source>
        <dbReference type="Pfam" id="PF01266"/>
    </source>
</evidence>
<feature type="region of interest" description="Disordered" evidence="2">
    <location>
        <begin position="375"/>
        <end position="399"/>
    </location>
</feature>
<evidence type="ECO:0000256" key="1">
    <source>
        <dbReference type="ARBA" id="ARBA00023002"/>
    </source>
</evidence>
<proteinExistence type="predicted"/>
<dbReference type="InterPro" id="IPR006076">
    <property type="entry name" value="FAD-dep_OxRdtase"/>
</dbReference>
<keyword evidence="3" id="KW-0472">Membrane</keyword>
<evidence type="ECO:0000256" key="2">
    <source>
        <dbReference type="SAM" id="MobiDB-lite"/>
    </source>
</evidence>
<evidence type="ECO:0000313" key="5">
    <source>
        <dbReference type="EMBL" id="CAA9540839.1"/>
    </source>
</evidence>
<dbReference type="AlphaFoldDB" id="A0A6J4U734"/>
<dbReference type="EMBL" id="CADCWH010000017">
    <property type="protein sequence ID" value="CAA9540839.1"/>
    <property type="molecule type" value="Genomic_DNA"/>
</dbReference>
<dbReference type="InterPro" id="IPR036188">
    <property type="entry name" value="FAD/NAD-bd_sf"/>
</dbReference>
<feature type="domain" description="FAD dependent oxidoreductase" evidence="4">
    <location>
        <begin position="12"/>
        <end position="367"/>
    </location>
</feature>
<evidence type="ECO:0000256" key="3">
    <source>
        <dbReference type="SAM" id="Phobius"/>
    </source>
</evidence>
<dbReference type="Pfam" id="PF01266">
    <property type="entry name" value="DAO"/>
    <property type="match status" value="1"/>
</dbReference>